<evidence type="ECO:0008006" key="4">
    <source>
        <dbReference type="Google" id="ProtNLM"/>
    </source>
</evidence>
<evidence type="ECO:0000313" key="3">
    <source>
        <dbReference type="Proteomes" id="UP000294830"/>
    </source>
</evidence>
<keyword evidence="3" id="KW-1185">Reference proteome</keyword>
<organism evidence="2 3">
    <name type="scientific">Acetobacteroides hydrogenigenes</name>
    <dbReference type="NCBI Taxonomy" id="979970"/>
    <lineage>
        <taxon>Bacteria</taxon>
        <taxon>Pseudomonadati</taxon>
        <taxon>Bacteroidota</taxon>
        <taxon>Bacteroidia</taxon>
        <taxon>Bacteroidales</taxon>
        <taxon>Rikenellaceae</taxon>
        <taxon>Acetobacteroides</taxon>
    </lineage>
</organism>
<reference evidence="2 3" key="1">
    <citation type="submission" date="2019-03" db="EMBL/GenBank/DDBJ databases">
        <title>Genomic Encyclopedia of Archaeal and Bacterial Type Strains, Phase II (KMG-II): from individual species to whole genera.</title>
        <authorList>
            <person name="Goeker M."/>
        </authorList>
    </citation>
    <scope>NUCLEOTIDE SEQUENCE [LARGE SCALE GENOMIC DNA]</scope>
    <source>
        <strain evidence="2 3">RL-C</strain>
    </source>
</reference>
<gene>
    <name evidence="2" type="ORF">CLV25_11035</name>
</gene>
<dbReference type="Proteomes" id="UP000294830">
    <property type="component" value="Unassembled WGS sequence"/>
</dbReference>
<dbReference type="EMBL" id="SLWB01000010">
    <property type="protein sequence ID" value="TCN65646.1"/>
    <property type="molecule type" value="Genomic_DNA"/>
</dbReference>
<protein>
    <recommendedName>
        <fullName evidence="4">Lumazine-binding protein</fullName>
    </recommendedName>
</protein>
<dbReference type="RefSeq" id="WP_131839635.1">
    <property type="nucleotide sequence ID" value="NZ_SLWB01000010.1"/>
</dbReference>
<evidence type="ECO:0000313" key="2">
    <source>
        <dbReference type="EMBL" id="TCN65646.1"/>
    </source>
</evidence>
<name>A0A4R2EET8_9BACT</name>
<feature type="signal peptide" evidence="1">
    <location>
        <begin position="1"/>
        <end position="19"/>
    </location>
</feature>
<comment type="caution">
    <text evidence="2">The sequence shown here is derived from an EMBL/GenBank/DDBJ whole genome shotgun (WGS) entry which is preliminary data.</text>
</comment>
<dbReference type="AlphaFoldDB" id="A0A4R2EET8"/>
<feature type="chain" id="PRO_5020272197" description="Lumazine-binding protein" evidence="1">
    <location>
        <begin position="20"/>
        <end position="174"/>
    </location>
</feature>
<sequence length="174" mass="20455">MKRLKLTLLAVCISIVSFGTVPSKGFDSIESLYKESVEVIKSKDRQKIREFIEKIIPDKGTITYMNKRKCEYRRIPRVINQSPQLLDSVKAHYTEKLYNYSLKLERMNQLDDLKFEGFERKLMPEKLNECGCPEILFEEIFVKCSSKEATISYSFGEILKVNGKWKSFTNFKLW</sequence>
<accession>A0A4R2EET8</accession>
<dbReference type="OrthoDB" id="1494368at2"/>
<keyword evidence="1" id="KW-0732">Signal</keyword>
<evidence type="ECO:0000256" key="1">
    <source>
        <dbReference type="SAM" id="SignalP"/>
    </source>
</evidence>
<proteinExistence type="predicted"/>